<evidence type="ECO:0000313" key="3">
    <source>
        <dbReference type="Proteomes" id="UP001162164"/>
    </source>
</evidence>
<evidence type="ECO:0000256" key="1">
    <source>
        <dbReference type="ARBA" id="ARBA00006190"/>
    </source>
</evidence>
<organism evidence="2 3">
    <name type="scientific">Molorchus minor</name>
    <dbReference type="NCBI Taxonomy" id="1323400"/>
    <lineage>
        <taxon>Eukaryota</taxon>
        <taxon>Metazoa</taxon>
        <taxon>Ecdysozoa</taxon>
        <taxon>Arthropoda</taxon>
        <taxon>Hexapoda</taxon>
        <taxon>Insecta</taxon>
        <taxon>Pterygota</taxon>
        <taxon>Neoptera</taxon>
        <taxon>Endopterygota</taxon>
        <taxon>Coleoptera</taxon>
        <taxon>Polyphaga</taxon>
        <taxon>Cucujiformia</taxon>
        <taxon>Chrysomeloidea</taxon>
        <taxon>Cerambycidae</taxon>
        <taxon>Lamiinae</taxon>
        <taxon>Monochamini</taxon>
        <taxon>Molorchus</taxon>
    </lineage>
</organism>
<dbReference type="InterPro" id="IPR005024">
    <property type="entry name" value="Snf7_fam"/>
</dbReference>
<protein>
    <submittedName>
        <fullName evidence="2">Uncharacterized protein</fullName>
    </submittedName>
</protein>
<name>A0ABQ9IRA4_9CUCU</name>
<dbReference type="Proteomes" id="UP001162164">
    <property type="component" value="Unassembled WGS sequence"/>
</dbReference>
<comment type="caution">
    <text evidence="2">The sequence shown here is derived from an EMBL/GenBank/DDBJ whole genome shotgun (WGS) entry which is preliminary data.</text>
</comment>
<comment type="similarity">
    <text evidence="1">Belongs to the SNF7 family.</text>
</comment>
<dbReference type="Pfam" id="PF03357">
    <property type="entry name" value="Snf7"/>
    <property type="match status" value="1"/>
</dbReference>
<evidence type="ECO:0000313" key="2">
    <source>
        <dbReference type="EMBL" id="KAJ8958381.1"/>
    </source>
</evidence>
<gene>
    <name evidence="2" type="ORF">NQ317_001994</name>
</gene>
<reference evidence="2" key="1">
    <citation type="journal article" date="2023" name="Insect Mol. Biol.">
        <title>Genome sequencing provides insights into the evolution of gene families encoding plant cell wall-degrading enzymes in longhorned beetles.</title>
        <authorList>
            <person name="Shin N.R."/>
            <person name="Okamura Y."/>
            <person name="Kirsch R."/>
            <person name="Pauchet Y."/>
        </authorList>
    </citation>
    <scope>NUCLEOTIDE SEQUENCE</scope>
    <source>
        <strain evidence="2">MMC_N1</strain>
    </source>
</reference>
<dbReference type="EMBL" id="JAPWTJ010003328">
    <property type="protein sequence ID" value="KAJ8958381.1"/>
    <property type="molecule type" value="Genomic_DNA"/>
</dbReference>
<sequence>MEYYRQTTLLVRAKLLLKKKRYQEQLLLKTDAQLENLEKLTHDIEFAQVEVQVVEGLKREMKP</sequence>
<accession>A0ABQ9IRA4</accession>
<proteinExistence type="inferred from homology"/>
<keyword evidence="3" id="KW-1185">Reference proteome</keyword>